<accession>A0A0E9T4N9</accession>
<dbReference type="EMBL" id="GBXM01060964">
    <property type="protein sequence ID" value="JAH47613.1"/>
    <property type="molecule type" value="Transcribed_RNA"/>
</dbReference>
<protein>
    <submittedName>
        <fullName evidence="1">Uncharacterized protein</fullName>
    </submittedName>
</protein>
<name>A0A0E9T4N9_ANGAN</name>
<reference evidence="1" key="2">
    <citation type="journal article" date="2015" name="Fish Shellfish Immunol.">
        <title>Early steps in the European eel (Anguilla anguilla)-Vibrio vulnificus interaction in the gills: Role of the RtxA13 toxin.</title>
        <authorList>
            <person name="Callol A."/>
            <person name="Pajuelo D."/>
            <person name="Ebbesson L."/>
            <person name="Teles M."/>
            <person name="MacKenzie S."/>
            <person name="Amaro C."/>
        </authorList>
    </citation>
    <scope>NUCLEOTIDE SEQUENCE</scope>
</reference>
<reference evidence="1" key="1">
    <citation type="submission" date="2014-11" db="EMBL/GenBank/DDBJ databases">
        <authorList>
            <person name="Amaro Gonzalez C."/>
        </authorList>
    </citation>
    <scope>NUCLEOTIDE SEQUENCE</scope>
</reference>
<sequence>MGVPSNFTSRTALCWQFLLIGRGLFLQRERGNGPYSFTLGGKTVRGSLLKLGGHLLLERRGRTCGAPKRVTSCRETEIP</sequence>
<proteinExistence type="predicted"/>
<evidence type="ECO:0000313" key="1">
    <source>
        <dbReference type="EMBL" id="JAH47613.1"/>
    </source>
</evidence>
<organism evidence="1">
    <name type="scientific">Anguilla anguilla</name>
    <name type="common">European freshwater eel</name>
    <name type="synonym">Muraena anguilla</name>
    <dbReference type="NCBI Taxonomy" id="7936"/>
    <lineage>
        <taxon>Eukaryota</taxon>
        <taxon>Metazoa</taxon>
        <taxon>Chordata</taxon>
        <taxon>Craniata</taxon>
        <taxon>Vertebrata</taxon>
        <taxon>Euteleostomi</taxon>
        <taxon>Actinopterygii</taxon>
        <taxon>Neopterygii</taxon>
        <taxon>Teleostei</taxon>
        <taxon>Anguilliformes</taxon>
        <taxon>Anguillidae</taxon>
        <taxon>Anguilla</taxon>
    </lineage>
</organism>
<dbReference type="AlphaFoldDB" id="A0A0E9T4N9"/>